<dbReference type="KEGG" id="aph:APH_0587"/>
<dbReference type="AlphaFoldDB" id="Q2GKC4"/>
<dbReference type="Proteomes" id="UP000001943">
    <property type="component" value="Chromosome"/>
</dbReference>
<dbReference type="PaxDb" id="212042-APH_0587"/>
<sequence>MCVKRWLACDICAKTHVYYVHLYLSLAMLSRGKIMLRGRYIEEYISL</sequence>
<name>Q2GKC4_ANAPZ</name>
<gene>
    <name evidence="1" type="ordered locus">APH_0587</name>
</gene>
<dbReference type="STRING" id="212042.APH_0587"/>
<proteinExistence type="predicted"/>
<keyword evidence="2" id="KW-1185">Reference proteome</keyword>
<dbReference type="EMBL" id="CP000235">
    <property type="protein sequence ID" value="ABD44244.1"/>
    <property type="molecule type" value="Genomic_DNA"/>
</dbReference>
<reference evidence="1 2" key="1">
    <citation type="journal article" date="2006" name="PLoS Genet.">
        <title>Comparative genomics of emerging human ehrlichiosis agents.</title>
        <authorList>
            <person name="Dunning Hotopp J.C."/>
            <person name="Lin M."/>
            <person name="Madupu R."/>
            <person name="Crabtree J."/>
            <person name="Angiuoli S.V."/>
            <person name="Eisen J.A."/>
            <person name="Seshadri R."/>
            <person name="Ren Q."/>
            <person name="Wu M."/>
            <person name="Utterback T.R."/>
            <person name="Smith S."/>
            <person name="Lewis M."/>
            <person name="Khouri H."/>
            <person name="Zhang C."/>
            <person name="Niu H."/>
            <person name="Lin Q."/>
            <person name="Ohashi N."/>
            <person name="Zhi N."/>
            <person name="Nelson W."/>
            <person name="Brinkac L.M."/>
            <person name="Dodson R.J."/>
            <person name="Rosovitz M.J."/>
            <person name="Sundaram J."/>
            <person name="Daugherty S.C."/>
            <person name="Davidsen T."/>
            <person name="Durkin A.S."/>
            <person name="Gwinn M."/>
            <person name="Haft D.H."/>
            <person name="Selengut J.D."/>
            <person name="Sullivan S.A."/>
            <person name="Zafar N."/>
            <person name="Zhou L."/>
            <person name="Benahmed F."/>
            <person name="Forberger H."/>
            <person name="Halpin R."/>
            <person name="Mulligan S."/>
            <person name="Robinson J."/>
            <person name="White O."/>
            <person name="Rikihisa Y."/>
            <person name="Tettelin H."/>
        </authorList>
    </citation>
    <scope>NUCLEOTIDE SEQUENCE [LARGE SCALE GENOMIC DNA]</scope>
    <source>
        <strain evidence="1 2">HZ</strain>
    </source>
</reference>
<evidence type="ECO:0000313" key="2">
    <source>
        <dbReference type="Proteomes" id="UP000001943"/>
    </source>
</evidence>
<evidence type="ECO:0000313" key="1">
    <source>
        <dbReference type="EMBL" id="ABD44244.1"/>
    </source>
</evidence>
<dbReference type="EnsemblBacteria" id="ABD44244">
    <property type="protein sequence ID" value="ABD44244"/>
    <property type="gene ID" value="APH_0587"/>
</dbReference>
<organism evidence="1 2">
    <name type="scientific">Anaplasma phagocytophilum (strain HZ)</name>
    <dbReference type="NCBI Taxonomy" id="212042"/>
    <lineage>
        <taxon>Bacteria</taxon>
        <taxon>Pseudomonadati</taxon>
        <taxon>Pseudomonadota</taxon>
        <taxon>Alphaproteobacteria</taxon>
        <taxon>Rickettsiales</taxon>
        <taxon>Anaplasmataceae</taxon>
        <taxon>Anaplasma</taxon>
        <taxon>phagocytophilum group</taxon>
    </lineage>
</organism>
<dbReference type="HOGENOM" id="CLU_3163975_0_0_5"/>
<protein>
    <submittedName>
        <fullName evidence="1">Uncharacterized protein</fullName>
    </submittedName>
</protein>
<accession>Q2GKC4</accession>